<dbReference type="Pfam" id="PF07719">
    <property type="entry name" value="TPR_2"/>
    <property type="match status" value="1"/>
</dbReference>
<dbReference type="PROSITE" id="PS50293">
    <property type="entry name" value="TPR_REGION"/>
    <property type="match status" value="1"/>
</dbReference>
<feature type="repeat" description="TPR" evidence="3">
    <location>
        <begin position="35"/>
        <end position="68"/>
    </location>
</feature>
<evidence type="ECO:0000256" key="3">
    <source>
        <dbReference type="PROSITE-ProRule" id="PRU00339"/>
    </source>
</evidence>
<keyword evidence="2 3" id="KW-0802">TPR repeat</keyword>
<sequence length="92" mass="10393">MMNIEEAKQLAKNGQRDEAIAMLLQMLENGAGERETVLLELGAVYYAKGDTTQALNHFNEVVRINPENTKAKTYLDMINGILNYYCKDLLNP</sequence>
<dbReference type="InterPro" id="IPR011990">
    <property type="entry name" value="TPR-like_helical_dom_sf"/>
</dbReference>
<keyword evidence="5" id="KW-1185">Reference proteome</keyword>
<reference evidence="4 5" key="1">
    <citation type="submission" date="2020-08" db="EMBL/GenBank/DDBJ databases">
        <title>Genome public.</title>
        <authorList>
            <person name="Liu C."/>
            <person name="Sun Q."/>
        </authorList>
    </citation>
    <scope>NUCLEOTIDE SEQUENCE [LARGE SCALE GENOMIC DNA]</scope>
    <source>
        <strain evidence="4 5">NSJ-56</strain>
    </source>
</reference>
<dbReference type="InterPro" id="IPR013105">
    <property type="entry name" value="TPR_2"/>
</dbReference>
<dbReference type="RefSeq" id="WP_186976747.1">
    <property type="nucleotide sequence ID" value="NZ_JACOOH010000006.1"/>
</dbReference>
<dbReference type="PROSITE" id="PS50005">
    <property type="entry name" value="TPR"/>
    <property type="match status" value="1"/>
</dbReference>
<comment type="caution">
    <text evidence="4">The sequence shown here is derived from an EMBL/GenBank/DDBJ whole genome shotgun (WGS) entry which is preliminary data.</text>
</comment>
<accession>A0ABR7D2P2</accession>
<gene>
    <name evidence="4" type="ORF">H8S64_13895</name>
</gene>
<evidence type="ECO:0000256" key="2">
    <source>
        <dbReference type="ARBA" id="ARBA00022803"/>
    </source>
</evidence>
<organism evidence="4 5">
    <name type="scientific">Butyricimonas hominis</name>
    <dbReference type="NCBI Taxonomy" id="2763032"/>
    <lineage>
        <taxon>Bacteria</taxon>
        <taxon>Pseudomonadati</taxon>
        <taxon>Bacteroidota</taxon>
        <taxon>Bacteroidia</taxon>
        <taxon>Bacteroidales</taxon>
        <taxon>Odoribacteraceae</taxon>
        <taxon>Butyricimonas</taxon>
    </lineage>
</organism>
<dbReference type="SUPFAM" id="SSF48452">
    <property type="entry name" value="TPR-like"/>
    <property type="match status" value="1"/>
</dbReference>
<evidence type="ECO:0000313" key="4">
    <source>
        <dbReference type="EMBL" id="MBC5622192.1"/>
    </source>
</evidence>
<evidence type="ECO:0000313" key="5">
    <source>
        <dbReference type="Proteomes" id="UP000646484"/>
    </source>
</evidence>
<dbReference type="Gene3D" id="1.25.40.10">
    <property type="entry name" value="Tetratricopeptide repeat domain"/>
    <property type="match status" value="1"/>
</dbReference>
<dbReference type="InterPro" id="IPR019734">
    <property type="entry name" value="TPR_rpt"/>
</dbReference>
<name>A0ABR7D2P2_9BACT</name>
<keyword evidence="1" id="KW-0677">Repeat</keyword>
<dbReference type="SMART" id="SM00028">
    <property type="entry name" value="TPR"/>
    <property type="match status" value="1"/>
</dbReference>
<evidence type="ECO:0000256" key="1">
    <source>
        <dbReference type="ARBA" id="ARBA00022737"/>
    </source>
</evidence>
<dbReference type="Proteomes" id="UP000646484">
    <property type="component" value="Unassembled WGS sequence"/>
</dbReference>
<proteinExistence type="predicted"/>
<protein>
    <submittedName>
        <fullName evidence="4">Tetratricopeptide repeat protein</fullName>
    </submittedName>
</protein>
<dbReference type="EMBL" id="JACOOH010000006">
    <property type="protein sequence ID" value="MBC5622192.1"/>
    <property type="molecule type" value="Genomic_DNA"/>
</dbReference>